<gene>
    <name evidence="1" type="ORF">GXW71_34195</name>
</gene>
<keyword evidence="2" id="KW-1185">Reference proteome</keyword>
<proteinExistence type="predicted"/>
<organism evidence="1 2">
    <name type="scientific">Plastoroseomonas hellenica</name>
    <dbReference type="NCBI Taxonomy" id="2687306"/>
    <lineage>
        <taxon>Bacteria</taxon>
        <taxon>Pseudomonadati</taxon>
        <taxon>Pseudomonadota</taxon>
        <taxon>Alphaproteobacteria</taxon>
        <taxon>Acetobacterales</taxon>
        <taxon>Acetobacteraceae</taxon>
        <taxon>Plastoroseomonas</taxon>
    </lineage>
</organism>
<protein>
    <submittedName>
        <fullName evidence="1">Uncharacterized protein</fullName>
    </submittedName>
</protein>
<sequence>MLDLLQALFVGLVLSAGVAAAHWAFGTNERPEDMQPALLESAPPAILATLVGRAPA</sequence>
<dbReference type="EMBL" id="JAAGBB010000116">
    <property type="protein sequence ID" value="MBR0669445.1"/>
    <property type="molecule type" value="Genomic_DNA"/>
</dbReference>
<comment type="caution">
    <text evidence="1">The sequence shown here is derived from an EMBL/GenBank/DDBJ whole genome shotgun (WGS) entry which is preliminary data.</text>
</comment>
<dbReference type="Proteomes" id="UP001196870">
    <property type="component" value="Unassembled WGS sequence"/>
</dbReference>
<accession>A0ABS5FA65</accession>
<reference evidence="2" key="1">
    <citation type="journal article" date="2021" name="Syst. Appl. Microbiol.">
        <title>Roseomonas hellenica sp. nov., isolated from roots of wild-growing Alkanna tinctoria.</title>
        <authorList>
            <person name="Rat A."/>
            <person name="Naranjo H.D."/>
            <person name="Lebbe L."/>
            <person name="Cnockaert M."/>
            <person name="Krigas N."/>
            <person name="Grigoriadou K."/>
            <person name="Maloupa E."/>
            <person name="Willems A."/>
        </authorList>
    </citation>
    <scope>NUCLEOTIDE SEQUENCE [LARGE SCALE GENOMIC DNA]</scope>
    <source>
        <strain evidence="2">LMG 31523</strain>
    </source>
</reference>
<dbReference type="RefSeq" id="WP_211858482.1">
    <property type="nucleotide sequence ID" value="NZ_JAAGBB010000116.1"/>
</dbReference>
<name>A0ABS5FA65_9PROT</name>
<evidence type="ECO:0000313" key="2">
    <source>
        <dbReference type="Proteomes" id="UP001196870"/>
    </source>
</evidence>
<evidence type="ECO:0000313" key="1">
    <source>
        <dbReference type="EMBL" id="MBR0669445.1"/>
    </source>
</evidence>